<evidence type="ECO:0000256" key="1">
    <source>
        <dbReference type="SAM" id="Phobius"/>
    </source>
</evidence>
<evidence type="ECO:0000313" key="3">
    <source>
        <dbReference type="Proteomes" id="UP000824263"/>
    </source>
</evidence>
<sequence>MSEGVKRIITGIVVLVIFAVCLGLVIVGQKDTGLQGLLVMLAGLAGLVGLLAFYNHKYK</sequence>
<organism evidence="2 3">
    <name type="scientific">Candidatus Dorea gallistercoris</name>
    <dbReference type="NCBI Taxonomy" id="2838542"/>
    <lineage>
        <taxon>Bacteria</taxon>
        <taxon>Bacillati</taxon>
        <taxon>Bacillota</taxon>
        <taxon>Clostridia</taxon>
        <taxon>Lachnospirales</taxon>
        <taxon>Lachnospiraceae</taxon>
        <taxon>Dorea</taxon>
    </lineage>
</organism>
<comment type="caution">
    <text evidence="2">The sequence shown here is derived from an EMBL/GenBank/DDBJ whole genome shotgun (WGS) entry which is preliminary data.</text>
</comment>
<gene>
    <name evidence="2" type="ORF">H9873_04620</name>
</gene>
<keyword evidence="1" id="KW-0472">Membrane</keyword>
<protein>
    <submittedName>
        <fullName evidence="2">Uncharacterized protein</fullName>
    </submittedName>
</protein>
<evidence type="ECO:0000313" key="2">
    <source>
        <dbReference type="EMBL" id="HIW83589.1"/>
    </source>
</evidence>
<dbReference type="AlphaFoldDB" id="A0A9D1R9S1"/>
<keyword evidence="1" id="KW-1133">Transmembrane helix</keyword>
<dbReference type="Pfam" id="PF21844">
    <property type="entry name" value="DUF6903"/>
    <property type="match status" value="1"/>
</dbReference>
<accession>A0A9D1R9S1</accession>
<name>A0A9D1R9S1_9FIRM</name>
<reference evidence="2" key="2">
    <citation type="submission" date="2021-04" db="EMBL/GenBank/DDBJ databases">
        <authorList>
            <person name="Gilroy R."/>
        </authorList>
    </citation>
    <scope>NUCLEOTIDE SEQUENCE</scope>
    <source>
        <strain evidence="2">ChiSxjej1B13-11762</strain>
    </source>
</reference>
<reference evidence="2" key="1">
    <citation type="journal article" date="2021" name="PeerJ">
        <title>Extensive microbial diversity within the chicken gut microbiome revealed by metagenomics and culture.</title>
        <authorList>
            <person name="Gilroy R."/>
            <person name="Ravi A."/>
            <person name="Getino M."/>
            <person name="Pursley I."/>
            <person name="Horton D.L."/>
            <person name="Alikhan N.F."/>
            <person name="Baker D."/>
            <person name="Gharbi K."/>
            <person name="Hall N."/>
            <person name="Watson M."/>
            <person name="Adriaenssens E.M."/>
            <person name="Foster-Nyarko E."/>
            <person name="Jarju S."/>
            <person name="Secka A."/>
            <person name="Antonio M."/>
            <person name="Oren A."/>
            <person name="Chaudhuri R.R."/>
            <person name="La Ragione R."/>
            <person name="Hildebrand F."/>
            <person name="Pallen M.J."/>
        </authorList>
    </citation>
    <scope>NUCLEOTIDE SEQUENCE</scope>
    <source>
        <strain evidence="2">ChiSxjej1B13-11762</strain>
    </source>
</reference>
<feature type="transmembrane region" description="Helical" evidence="1">
    <location>
        <begin position="34"/>
        <end position="54"/>
    </location>
</feature>
<feature type="transmembrane region" description="Helical" evidence="1">
    <location>
        <begin position="7"/>
        <end position="28"/>
    </location>
</feature>
<dbReference type="Proteomes" id="UP000824263">
    <property type="component" value="Unassembled WGS sequence"/>
</dbReference>
<dbReference type="EMBL" id="DXGF01000086">
    <property type="protein sequence ID" value="HIW83589.1"/>
    <property type="molecule type" value="Genomic_DNA"/>
</dbReference>
<keyword evidence="1" id="KW-0812">Transmembrane</keyword>
<proteinExistence type="predicted"/>
<dbReference type="InterPro" id="IPR054198">
    <property type="entry name" value="DUF6903"/>
</dbReference>